<name>A0A840DPD5_9BACL</name>
<comment type="caution">
    <text evidence="1">The sequence shown here is derived from an EMBL/GenBank/DDBJ whole genome shotgun (WGS) entry which is preliminary data.</text>
</comment>
<protein>
    <recommendedName>
        <fullName evidence="3">DUF192 domain-containing protein</fullName>
    </recommendedName>
</protein>
<dbReference type="AlphaFoldDB" id="A0A840DPD5"/>
<dbReference type="RefSeq" id="WP_183183734.1">
    <property type="nucleotide sequence ID" value="NZ_BMNP01000004.1"/>
</dbReference>
<dbReference type="InterPro" id="IPR003795">
    <property type="entry name" value="DUF192"/>
</dbReference>
<reference evidence="1 2" key="1">
    <citation type="submission" date="2020-08" db="EMBL/GenBank/DDBJ databases">
        <title>Genomic Encyclopedia of Type Strains, Phase IV (KMG-IV): sequencing the most valuable type-strain genomes for metagenomic binning, comparative biology and taxonomic classification.</title>
        <authorList>
            <person name="Goeker M."/>
        </authorList>
    </citation>
    <scope>NUCLEOTIDE SEQUENCE [LARGE SCALE GENOMIC DNA]</scope>
    <source>
        <strain evidence="1 2">DSM 17075</strain>
    </source>
</reference>
<evidence type="ECO:0000313" key="2">
    <source>
        <dbReference type="Proteomes" id="UP000559598"/>
    </source>
</evidence>
<dbReference type="EMBL" id="JACIDE010000006">
    <property type="protein sequence ID" value="MBB4073372.1"/>
    <property type="molecule type" value="Genomic_DNA"/>
</dbReference>
<dbReference type="InterPro" id="IPR038695">
    <property type="entry name" value="Saro_0823-like_sf"/>
</dbReference>
<dbReference type="Proteomes" id="UP000559598">
    <property type="component" value="Unassembled WGS sequence"/>
</dbReference>
<organism evidence="1 2">
    <name type="scientific">Anoxybacteroides voinovskiense</name>
    <dbReference type="NCBI Taxonomy" id="230470"/>
    <lineage>
        <taxon>Bacteria</taxon>
        <taxon>Bacillati</taxon>
        <taxon>Bacillota</taxon>
        <taxon>Bacilli</taxon>
        <taxon>Bacillales</taxon>
        <taxon>Anoxybacillaceae</taxon>
        <taxon>Anoxybacteroides</taxon>
    </lineage>
</organism>
<accession>A0A840DPD5</accession>
<dbReference type="Pfam" id="PF02643">
    <property type="entry name" value="DUF192"/>
    <property type="match status" value="1"/>
</dbReference>
<gene>
    <name evidence="1" type="ORF">GGR02_001134</name>
</gene>
<sequence length="115" mass="12850">MQLINLSTGQIIAEQVRTADRFFARLRGLMFTSELGSGCALHLKPCRSIHTFFMNYPIDVLYVNEHGIVIGLEENLPPGKVGKYYPDANSVIELPAGRINETATKIGHQMVFTKK</sequence>
<evidence type="ECO:0000313" key="1">
    <source>
        <dbReference type="EMBL" id="MBB4073372.1"/>
    </source>
</evidence>
<dbReference type="Gene3D" id="2.60.120.1140">
    <property type="entry name" value="Protein of unknown function DUF192"/>
    <property type="match status" value="1"/>
</dbReference>
<keyword evidence="2" id="KW-1185">Reference proteome</keyword>
<evidence type="ECO:0008006" key="3">
    <source>
        <dbReference type="Google" id="ProtNLM"/>
    </source>
</evidence>
<proteinExistence type="predicted"/>